<feature type="compositionally biased region" description="Basic residues" evidence="1">
    <location>
        <begin position="8"/>
        <end position="17"/>
    </location>
</feature>
<evidence type="ECO:0000313" key="3">
    <source>
        <dbReference type="EMBL" id="MPC19994.1"/>
    </source>
</evidence>
<gene>
    <name evidence="3" type="ORF">E2C01_012924</name>
</gene>
<dbReference type="EMBL" id="VSRR010000823">
    <property type="protein sequence ID" value="MPC19994.1"/>
    <property type="molecule type" value="Genomic_DNA"/>
</dbReference>
<dbReference type="AlphaFoldDB" id="A0A5B7DFH1"/>
<name>A0A5B7DFH1_PORTR</name>
<evidence type="ECO:0000313" key="4">
    <source>
        <dbReference type="Proteomes" id="UP000324222"/>
    </source>
</evidence>
<sequence>MTHSAGPWRRRRRRRRLLGGMCPPGGDHLGHTPTRGGMCQTAQYVACVDSALVLLAGVRGLLLRMGW</sequence>
<keyword evidence="2" id="KW-0472">Membrane</keyword>
<feature type="transmembrane region" description="Helical" evidence="2">
    <location>
        <begin position="42"/>
        <end position="62"/>
    </location>
</feature>
<dbReference type="Proteomes" id="UP000324222">
    <property type="component" value="Unassembled WGS sequence"/>
</dbReference>
<evidence type="ECO:0000256" key="2">
    <source>
        <dbReference type="SAM" id="Phobius"/>
    </source>
</evidence>
<accession>A0A5B7DFH1</accession>
<proteinExistence type="predicted"/>
<protein>
    <submittedName>
        <fullName evidence="3">Uncharacterized protein</fullName>
    </submittedName>
</protein>
<organism evidence="3 4">
    <name type="scientific">Portunus trituberculatus</name>
    <name type="common">Swimming crab</name>
    <name type="synonym">Neptunus trituberculatus</name>
    <dbReference type="NCBI Taxonomy" id="210409"/>
    <lineage>
        <taxon>Eukaryota</taxon>
        <taxon>Metazoa</taxon>
        <taxon>Ecdysozoa</taxon>
        <taxon>Arthropoda</taxon>
        <taxon>Crustacea</taxon>
        <taxon>Multicrustacea</taxon>
        <taxon>Malacostraca</taxon>
        <taxon>Eumalacostraca</taxon>
        <taxon>Eucarida</taxon>
        <taxon>Decapoda</taxon>
        <taxon>Pleocyemata</taxon>
        <taxon>Brachyura</taxon>
        <taxon>Eubrachyura</taxon>
        <taxon>Portunoidea</taxon>
        <taxon>Portunidae</taxon>
        <taxon>Portuninae</taxon>
        <taxon>Portunus</taxon>
    </lineage>
</organism>
<comment type="caution">
    <text evidence="3">The sequence shown here is derived from an EMBL/GenBank/DDBJ whole genome shotgun (WGS) entry which is preliminary data.</text>
</comment>
<feature type="region of interest" description="Disordered" evidence="1">
    <location>
        <begin position="1"/>
        <end position="31"/>
    </location>
</feature>
<reference evidence="3 4" key="1">
    <citation type="submission" date="2019-05" db="EMBL/GenBank/DDBJ databases">
        <title>Another draft genome of Portunus trituberculatus and its Hox gene families provides insights of decapod evolution.</title>
        <authorList>
            <person name="Jeong J.-H."/>
            <person name="Song I."/>
            <person name="Kim S."/>
            <person name="Choi T."/>
            <person name="Kim D."/>
            <person name="Ryu S."/>
            <person name="Kim W."/>
        </authorList>
    </citation>
    <scope>NUCLEOTIDE SEQUENCE [LARGE SCALE GENOMIC DNA]</scope>
    <source>
        <tissue evidence="3">Muscle</tissue>
    </source>
</reference>
<keyword evidence="2" id="KW-1133">Transmembrane helix</keyword>
<keyword evidence="4" id="KW-1185">Reference proteome</keyword>
<evidence type="ECO:0000256" key="1">
    <source>
        <dbReference type="SAM" id="MobiDB-lite"/>
    </source>
</evidence>
<keyword evidence="2" id="KW-0812">Transmembrane</keyword>